<dbReference type="Pfam" id="PF16258">
    <property type="entry name" value="DUF4912"/>
    <property type="match status" value="1"/>
</dbReference>
<dbReference type="Proteomes" id="UP000242592">
    <property type="component" value="Unassembled WGS sequence"/>
</dbReference>
<reference evidence="3" key="1">
    <citation type="submission" date="2016-11" db="EMBL/GenBank/DDBJ databases">
        <authorList>
            <person name="Varghese N."/>
            <person name="Submissions S."/>
        </authorList>
    </citation>
    <scope>NUCLEOTIDE SEQUENCE [LARGE SCALE GENOMIC DNA]</scope>
    <source>
        <strain evidence="3">DSM 15807</strain>
    </source>
</reference>
<proteinExistence type="predicted"/>
<organism evidence="2 3">
    <name type="scientific">Thermosipho atlanticus DSM 15807</name>
    <dbReference type="NCBI Taxonomy" id="1123380"/>
    <lineage>
        <taxon>Bacteria</taxon>
        <taxon>Thermotogati</taxon>
        <taxon>Thermotogota</taxon>
        <taxon>Thermotogae</taxon>
        <taxon>Thermotogales</taxon>
        <taxon>Fervidobacteriaceae</taxon>
        <taxon>Thermosipho</taxon>
    </lineage>
</organism>
<dbReference type="AlphaFoldDB" id="A0A1M5T7Y6"/>
<sequence length="272" mass="31469">MANDGKSASLKNWLKSNPTIQELKSKAKKLGLKVKRMMKKREVVKLFEDYIKKLEKFEEIELNNKSSSSSSSPSKPSKDIQRTPQETTSEIPQTYNKDKLVLMPVNPNWIHVYWDFSESTRNILKNLPNGTRTVLRIYDVTFINFKGNNAHRTFEILIDINNQKNYYFNVPMPNADYMSELGYLTRDGRFVPILRSNVCRTPSNSPSQSTRERWLDIRKKRKIVNPSDGPVIKEVERVASSIFGLEREISKTLSGKSFNWQLISVFRSGRGI</sequence>
<evidence type="ECO:0008006" key="4">
    <source>
        <dbReference type="Google" id="ProtNLM"/>
    </source>
</evidence>
<gene>
    <name evidence="2" type="ORF">SAMN02745199_1201</name>
</gene>
<dbReference type="RefSeq" id="WP_073073189.1">
    <property type="nucleotide sequence ID" value="NZ_FQXN01000004.1"/>
</dbReference>
<dbReference type="OrthoDB" id="9812700at2"/>
<feature type="compositionally biased region" description="Low complexity" evidence="1">
    <location>
        <begin position="63"/>
        <end position="75"/>
    </location>
</feature>
<evidence type="ECO:0000256" key="1">
    <source>
        <dbReference type="SAM" id="MobiDB-lite"/>
    </source>
</evidence>
<dbReference type="InterPro" id="IPR032585">
    <property type="entry name" value="DUF4912"/>
</dbReference>
<feature type="compositionally biased region" description="Polar residues" evidence="1">
    <location>
        <begin position="82"/>
        <end position="92"/>
    </location>
</feature>
<feature type="region of interest" description="Disordered" evidence="1">
    <location>
        <begin position="62"/>
        <end position="92"/>
    </location>
</feature>
<evidence type="ECO:0000313" key="3">
    <source>
        <dbReference type="Proteomes" id="UP000242592"/>
    </source>
</evidence>
<protein>
    <recommendedName>
        <fullName evidence="4">DUF4912 domain-containing protein</fullName>
    </recommendedName>
</protein>
<dbReference type="EMBL" id="FQXN01000004">
    <property type="protein sequence ID" value="SHH46473.1"/>
    <property type="molecule type" value="Genomic_DNA"/>
</dbReference>
<accession>A0A1M5T7Y6</accession>
<keyword evidence="3" id="KW-1185">Reference proteome</keyword>
<dbReference type="STRING" id="1123380.SAMN02745199_1201"/>
<name>A0A1M5T7Y6_9BACT</name>
<evidence type="ECO:0000313" key="2">
    <source>
        <dbReference type="EMBL" id="SHH46473.1"/>
    </source>
</evidence>